<dbReference type="Proteomes" id="UP000282378">
    <property type="component" value="Unassembled WGS sequence"/>
</dbReference>
<name>A0A3M2XGI8_PSEYM</name>
<dbReference type="Gene3D" id="1.20.1250.20">
    <property type="entry name" value="MFS general substrate transporter like domains"/>
    <property type="match status" value="1"/>
</dbReference>
<feature type="transmembrane region" description="Helical" evidence="1">
    <location>
        <begin position="45"/>
        <end position="67"/>
    </location>
</feature>
<proteinExistence type="predicted"/>
<dbReference type="AlphaFoldDB" id="A0A3M2XGI8"/>
<evidence type="ECO:0008006" key="4">
    <source>
        <dbReference type="Google" id="ProtNLM"/>
    </source>
</evidence>
<sequence>RHEATWLSNEEKTALTTVIAEEQRQREATQTVRPTLFRLLADRQIMLFCFIYFSIALTIYGATFWLPSMIRKMGSFRDFEVGLFNSV</sequence>
<keyword evidence="1" id="KW-0812">Transmembrane</keyword>
<dbReference type="EMBL" id="RBNL01002938">
    <property type="protein sequence ID" value="RML61978.1"/>
    <property type="molecule type" value="Genomic_DNA"/>
</dbReference>
<protein>
    <recommendedName>
        <fullName evidence="4">MFS transporter</fullName>
    </recommendedName>
</protein>
<keyword evidence="1" id="KW-1133">Transmembrane helix</keyword>
<evidence type="ECO:0000313" key="3">
    <source>
        <dbReference type="Proteomes" id="UP000282378"/>
    </source>
</evidence>
<gene>
    <name evidence="2" type="ORF">APX70_05727</name>
</gene>
<keyword evidence="1" id="KW-0472">Membrane</keyword>
<evidence type="ECO:0000256" key="1">
    <source>
        <dbReference type="SAM" id="Phobius"/>
    </source>
</evidence>
<reference evidence="2 3" key="1">
    <citation type="submission" date="2018-08" db="EMBL/GenBank/DDBJ databases">
        <title>Recombination of ecologically and evolutionarily significant loci maintains genetic cohesion in the Pseudomonas syringae species complex.</title>
        <authorList>
            <person name="Dillon M."/>
            <person name="Thakur S."/>
            <person name="Almeida R.N.D."/>
            <person name="Weir B.S."/>
            <person name="Guttman D.S."/>
        </authorList>
    </citation>
    <scope>NUCLEOTIDE SEQUENCE [LARGE SCALE GENOMIC DNA]</scope>
    <source>
        <strain evidence="2 3">88_10</strain>
    </source>
</reference>
<evidence type="ECO:0000313" key="2">
    <source>
        <dbReference type="EMBL" id="RML61978.1"/>
    </source>
</evidence>
<feature type="non-terminal residue" evidence="2">
    <location>
        <position position="87"/>
    </location>
</feature>
<comment type="caution">
    <text evidence="2">The sequence shown here is derived from an EMBL/GenBank/DDBJ whole genome shotgun (WGS) entry which is preliminary data.</text>
</comment>
<organism evidence="2 3">
    <name type="scientific">Pseudomonas syringae pv. maculicola</name>
    <dbReference type="NCBI Taxonomy" id="59511"/>
    <lineage>
        <taxon>Bacteria</taxon>
        <taxon>Pseudomonadati</taxon>
        <taxon>Pseudomonadota</taxon>
        <taxon>Gammaproteobacteria</taxon>
        <taxon>Pseudomonadales</taxon>
        <taxon>Pseudomonadaceae</taxon>
        <taxon>Pseudomonas</taxon>
    </lineage>
</organism>
<feature type="non-terminal residue" evidence="2">
    <location>
        <position position="1"/>
    </location>
</feature>
<dbReference type="InterPro" id="IPR036259">
    <property type="entry name" value="MFS_trans_sf"/>
</dbReference>
<accession>A0A3M2XGI8</accession>
<dbReference type="SUPFAM" id="SSF103473">
    <property type="entry name" value="MFS general substrate transporter"/>
    <property type="match status" value="1"/>
</dbReference>